<evidence type="ECO:0000256" key="2">
    <source>
        <dbReference type="ARBA" id="ARBA00023125"/>
    </source>
</evidence>
<dbReference type="Pfam" id="PF13545">
    <property type="entry name" value="HTH_Crp_2"/>
    <property type="match status" value="1"/>
</dbReference>
<dbReference type="GO" id="GO:0003700">
    <property type="term" value="F:DNA-binding transcription factor activity"/>
    <property type="evidence" value="ECO:0007669"/>
    <property type="project" value="TreeGrafter"/>
</dbReference>
<protein>
    <recommendedName>
        <fullName evidence="8">Crp/Fnr family transcriptional regulator</fullName>
    </recommendedName>
</protein>
<sequence length="205" mass="23736">MNPDASKKVADFFSQFRKQTYKKGELLIRADDAPSGIYYLTSGNVRKYAISQKGEEVVLNVFKKGAFFPMSFAFNKTRKNDYYYEAMEELTLYKAPIDEVITFLKKDTDVLYDLTTRVFRGTEGLEKRLAYLMAGSAYTRLVTELLIHAKRFGKQRDKGVEIQASETEFAALTGMTRETVSREIRHLKEKRLVSLKKNKLFIEDF</sequence>
<evidence type="ECO:0000259" key="5">
    <source>
        <dbReference type="PROSITE" id="PS51063"/>
    </source>
</evidence>
<dbReference type="SMART" id="SM00419">
    <property type="entry name" value="HTH_CRP"/>
    <property type="match status" value="1"/>
</dbReference>
<gene>
    <name evidence="6" type="ORF">COV34_00010</name>
</gene>
<evidence type="ECO:0000256" key="1">
    <source>
        <dbReference type="ARBA" id="ARBA00023015"/>
    </source>
</evidence>
<dbReference type="CDD" id="cd00038">
    <property type="entry name" value="CAP_ED"/>
    <property type="match status" value="1"/>
</dbReference>
<dbReference type="AlphaFoldDB" id="A0A2H0QYK4"/>
<dbReference type="EMBL" id="PCXL01000001">
    <property type="protein sequence ID" value="PIR39066.1"/>
    <property type="molecule type" value="Genomic_DNA"/>
</dbReference>
<proteinExistence type="predicted"/>
<keyword evidence="2" id="KW-0238">DNA-binding</keyword>
<evidence type="ECO:0000259" key="4">
    <source>
        <dbReference type="PROSITE" id="PS50042"/>
    </source>
</evidence>
<evidence type="ECO:0000313" key="6">
    <source>
        <dbReference type="EMBL" id="PIR39066.1"/>
    </source>
</evidence>
<feature type="non-terminal residue" evidence="6">
    <location>
        <position position="205"/>
    </location>
</feature>
<dbReference type="InterPro" id="IPR014710">
    <property type="entry name" value="RmlC-like_jellyroll"/>
</dbReference>
<dbReference type="PROSITE" id="PS50042">
    <property type="entry name" value="CNMP_BINDING_3"/>
    <property type="match status" value="1"/>
</dbReference>
<dbReference type="GO" id="GO:0005829">
    <property type="term" value="C:cytosol"/>
    <property type="evidence" value="ECO:0007669"/>
    <property type="project" value="TreeGrafter"/>
</dbReference>
<dbReference type="GO" id="GO:0003677">
    <property type="term" value="F:DNA binding"/>
    <property type="evidence" value="ECO:0007669"/>
    <property type="project" value="UniProtKB-KW"/>
</dbReference>
<name>A0A2H0QYK4_9BACT</name>
<dbReference type="Proteomes" id="UP000231333">
    <property type="component" value="Unassembled WGS sequence"/>
</dbReference>
<feature type="domain" description="HTH crp-type" evidence="5">
    <location>
        <begin position="135"/>
        <end position="205"/>
    </location>
</feature>
<dbReference type="PANTHER" id="PTHR24567:SF26">
    <property type="entry name" value="REGULATORY PROTEIN YEIL"/>
    <property type="match status" value="1"/>
</dbReference>
<evidence type="ECO:0000256" key="3">
    <source>
        <dbReference type="ARBA" id="ARBA00023163"/>
    </source>
</evidence>
<dbReference type="PANTHER" id="PTHR24567">
    <property type="entry name" value="CRP FAMILY TRANSCRIPTIONAL REGULATORY PROTEIN"/>
    <property type="match status" value="1"/>
</dbReference>
<dbReference type="SUPFAM" id="SSF46785">
    <property type="entry name" value="Winged helix' DNA-binding domain"/>
    <property type="match status" value="1"/>
</dbReference>
<organism evidence="6 7">
    <name type="scientific">Candidatus Zambryskibacteria bacterium CG10_big_fil_rev_8_21_14_0_10_42_12</name>
    <dbReference type="NCBI Taxonomy" id="1975115"/>
    <lineage>
        <taxon>Bacteria</taxon>
        <taxon>Candidatus Zambryskiibacteriota</taxon>
    </lineage>
</organism>
<dbReference type="InterPro" id="IPR050397">
    <property type="entry name" value="Env_Response_Regulators"/>
</dbReference>
<evidence type="ECO:0008006" key="8">
    <source>
        <dbReference type="Google" id="ProtNLM"/>
    </source>
</evidence>
<dbReference type="InterPro" id="IPR000595">
    <property type="entry name" value="cNMP-bd_dom"/>
</dbReference>
<dbReference type="PROSITE" id="PS51063">
    <property type="entry name" value="HTH_CRP_2"/>
    <property type="match status" value="1"/>
</dbReference>
<keyword evidence="1" id="KW-0805">Transcription regulation</keyword>
<accession>A0A2H0QYK4</accession>
<dbReference type="InterPro" id="IPR018490">
    <property type="entry name" value="cNMP-bd_dom_sf"/>
</dbReference>
<dbReference type="SUPFAM" id="SSF51206">
    <property type="entry name" value="cAMP-binding domain-like"/>
    <property type="match status" value="1"/>
</dbReference>
<evidence type="ECO:0000313" key="7">
    <source>
        <dbReference type="Proteomes" id="UP000231333"/>
    </source>
</evidence>
<dbReference type="InterPro" id="IPR036390">
    <property type="entry name" value="WH_DNA-bd_sf"/>
</dbReference>
<feature type="domain" description="Cyclic nucleotide-binding" evidence="4">
    <location>
        <begin position="1"/>
        <end position="68"/>
    </location>
</feature>
<reference evidence="6 7" key="1">
    <citation type="submission" date="2017-09" db="EMBL/GenBank/DDBJ databases">
        <title>Depth-based differentiation of microbial function through sediment-hosted aquifers and enrichment of novel symbionts in the deep terrestrial subsurface.</title>
        <authorList>
            <person name="Probst A.J."/>
            <person name="Ladd B."/>
            <person name="Jarett J.K."/>
            <person name="Geller-Mcgrath D.E."/>
            <person name="Sieber C.M."/>
            <person name="Emerson J.B."/>
            <person name="Anantharaman K."/>
            <person name="Thomas B.C."/>
            <person name="Malmstrom R."/>
            <person name="Stieglmeier M."/>
            <person name="Klingl A."/>
            <person name="Woyke T."/>
            <person name="Ryan C.M."/>
            <person name="Banfield J.F."/>
        </authorList>
    </citation>
    <scope>NUCLEOTIDE SEQUENCE [LARGE SCALE GENOMIC DNA]</scope>
    <source>
        <strain evidence="6">CG10_big_fil_rev_8_21_14_0_10_42_12</strain>
    </source>
</reference>
<dbReference type="InterPro" id="IPR012318">
    <property type="entry name" value="HTH_CRP"/>
</dbReference>
<keyword evidence="3" id="KW-0804">Transcription</keyword>
<dbReference type="Gene3D" id="2.60.120.10">
    <property type="entry name" value="Jelly Rolls"/>
    <property type="match status" value="1"/>
</dbReference>
<comment type="caution">
    <text evidence="6">The sequence shown here is derived from an EMBL/GenBank/DDBJ whole genome shotgun (WGS) entry which is preliminary data.</text>
</comment>
<dbReference type="Pfam" id="PF00027">
    <property type="entry name" value="cNMP_binding"/>
    <property type="match status" value="1"/>
</dbReference>